<proteinExistence type="predicted"/>
<reference evidence="1" key="1">
    <citation type="submission" date="2020-04" db="EMBL/GenBank/DDBJ databases">
        <authorList>
            <person name="Broberg M."/>
        </authorList>
    </citation>
    <scope>NUCLEOTIDE SEQUENCE</scope>
</reference>
<name>A0ACA9TLA6_BIOOC</name>
<dbReference type="EMBL" id="CADEHS020000005">
    <property type="protein sequence ID" value="CAG9941647.1"/>
    <property type="molecule type" value="Genomic_DNA"/>
</dbReference>
<dbReference type="Proteomes" id="UP000836387">
    <property type="component" value="Unassembled WGS sequence"/>
</dbReference>
<protein>
    <submittedName>
        <fullName evidence="1">Uncharacterized protein</fullName>
    </submittedName>
</protein>
<sequence>MEPKISSNRSEQEGYSAFPGRRRLDWTPAFTTAAILGLCFLFTVSLSGTDEQAIGSQSEQATGDGDAPQNDRRVPVIFTFIALVGATATQIIRNGIQSLHHVVPPDSSVADALDSRCWAEIVSPVALSFYSASLIETMTSYLDDSEAICGSEKDFNSNLAVGDRQHYDKAAGIWLTHFLVCAMATGLLLYLWPQSWPGSRTSSRWLLLHSTSLVGTVTAVLVAGPCVARTLLQSALSYSLFTHTGIWLLVNWRPNPDDERREA</sequence>
<comment type="caution">
    <text evidence="1">The sequence shown here is derived from an EMBL/GenBank/DDBJ whole genome shotgun (WGS) entry which is preliminary data.</text>
</comment>
<accession>A0ACA9TLA6</accession>
<reference evidence="1" key="2">
    <citation type="submission" date="2021-10" db="EMBL/GenBank/DDBJ databases">
        <authorList>
            <person name="Piombo E."/>
        </authorList>
    </citation>
    <scope>NUCLEOTIDE SEQUENCE</scope>
</reference>
<evidence type="ECO:0000313" key="2">
    <source>
        <dbReference type="Proteomes" id="UP000836387"/>
    </source>
</evidence>
<gene>
    <name evidence="1" type="ORF">CRV2_00003081</name>
</gene>
<organism evidence="1 2">
    <name type="scientific">Clonostachys rosea f. rosea IK726</name>
    <dbReference type="NCBI Taxonomy" id="1349383"/>
    <lineage>
        <taxon>Eukaryota</taxon>
        <taxon>Fungi</taxon>
        <taxon>Dikarya</taxon>
        <taxon>Ascomycota</taxon>
        <taxon>Pezizomycotina</taxon>
        <taxon>Sordariomycetes</taxon>
        <taxon>Hypocreomycetidae</taxon>
        <taxon>Hypocreales</taxon>
        <taxon>Bionectriaceae</taxon>
        <taxon>Clonostachys</taxon>
    </lineage>
</organism>
<keyword evidence="2" id="KW-1185">Reference proteome</keyword>
<evidence type="ECO:0000313" key="1">
    <source>
        <dbReference type="EMBL" id="CAG9941647.1"/>
    </source>
</evidence>